<evidence type="ECO:0000313" key="2">
    <source>
        <dbReference type="EnsemblMetazoa" id="RPRC015249-PA"/>
    </source>
</evidence>
<dbReference type="PROSITE" id="PS50940">
    <property type="entry name" value="CHIT_BIND_II"/>
    <property type="match status" value="1"/>
</dbReference>
<dbReference type="InParanoid" id="T1IG30"/>
<accession>T1IG30</accession>
<evidence type="ECO:0000256" key="1">
    <source>
        <dbReference type="SAM" id="MobiDB-lite"/>
    </source>
</evidence>
<feature type="compositionally biased region" description="Polar residues" evidence="1">
    <location>
        <begin position="82"/>
        <end position="95"/>
    </location>
</feature>
<feature type="compositionally biased region" description="Low complexity" evidence="1">
    <location>
        <begin position="48"/>
        <end position="81"/>
    </location>
</feature>
<dbReference type="VEuPathDB" id="VectorBase:RPRC015249"/>
<reference evidence="2" key="1">
    <citation type="submission" date="2015-05" db="UniProtKB">
        <authorList>
            <consortium name="EnsemblMetazoa"/>
        </authorList>
    </citation>
    <scope>IDENTIFICATION</scope>
</reference>
<dbReference type="GO" id="GO:0005576">
    <property type="term" value="C:extracellular region"/>
    <property type="evidence" value="ECO:0007669"/>
    <property type="project" value="InterPro"/>
</dbReference>
<keyword evidence="3" id="KW-1185">Reference proteome</keyword>
<dbReference type="Pfam" id="PF01607">
    <property type="entry name" value="CBM_14"/>
    <property type="match status" value="1"/>
</dbReference>
<name>T1IG30_RHOPR</name>
<dbReference type="InterPro" id="IPR002557">
    <property type="entry name" value="Chitin-bd_dom"/>
</dbReference>
<dbReference type="GO" id="GO:0008061">
    <property type="term" value="F:chitin binding"/>
    <property type="evidence" value="ECO:0007669"/>
    <property type="project" value="InterPro"/>
</dbReference>
<feature type="region of interest" description="Disordered" evidence="1">
    <location>
        <begin position="43"/>
        <end position="95"/>
    </location>
</feature>
<dbReference type="InterPro" id="IPR036508">
    <property type="entry name" value="Chitin-bd_dom_sf"/>
</dbReference>
<organism evidence="2 3">
    <name type="scientific">Rhodnius prolixus</name>
    <name type="common">Triatomid bug</name>
    <dbReference type="NCBI Taxonomy" id="13249"/>
    <lineage>
        <taxon>Eukaryota</taxon>
        <taxon>Metazoa</taxon>
        <taxon>Ecdysozoa</taxon>
        <taxon>Arthropoda</taxon>
        <taxon>Hexapoda</taxon>
        <taxon>Insecta</taxon>
        <taxon>Pterygota</taxon>
        <taxon>Neoptera</taxon>
        <taxon>Paraneoptera</taxon>
        <taxon>Hemiptera</taxon>
        <taxon>Heteroptera</taxon>
        <taxon>Panheteroptera</taxon>
        <taxon>Cimicomorpha</taxon>
        <taxon>Reduviidae</taxon>
        <taxon>Triatominae</taxon>
        <taxon>Rhodnius</taxon>
    </lineage>
</organism>
<dbReference type="eggNOG" id="ENOG502S9IS">
    <property type="taxonomic scope" value="Eukaryota"/>
</dbReference>
<dbReference type="EnsemblMetazoa" id="RPRC015249-RA">
    <property type="protein sequence ID" value="RPRC015249-PA"/>
    <property type="gene ID" value="RPRC015249"/>
</dbReference>
<dbReference type="STRING" id="13249.T1IG30"/>
<dbReference type="SUPFAM" id="SSF57625">
    <property type="entry name" value="Invertebrate chitin-binding proteins"/>
    <property type="match status" value="1"/>
</dbReference>
<dbReference type="Proteomes" id="UP000015103">
    <property type="component" value="Unassembled WGS sequence"/>
</dbReference>
<dbReference type="EMBL" id="ACPB03022233">
    <property type="status" value="NOT_ANNOTATED_CDS"/>
    <property type="molecule type" value="Genomic_DNA"/>
</dbReference>
<protein>
    <submittedName>
        <fullName evidence="2">Chitin-binding type-2 domain-containing protein</fullName>
    </submittedName>
</protein>
<dbReference type="AlphaFoldDB" id="T1IG30"/>
<dbReference type="Gene3D" id="2.170.140.10">
    <property type="entry name" value="Chitin binding domain"/>
    <property type="match status" value="1"/>
</dbReference>
<sequence length="95" mass="10458">MNLIKLSRCILGEYHKQNCAGGLHWNNENKICDWPNDAKCSSGIAEKPTTSTTTSDPWWTPSSTTTTTVRPTTSWTPSSTTEMSSNTEKSTTPSM</sequence>
<proteinExistence type="predicted"/>
<dbReference type="HOGENOM" id="CLU_2378788_0_0_1"/>
<evidence type="ECO:0000313" key="3">
    <source>
        <dbReference type="Proteomes" id="UP000015103"/>
    </source>
</evidence>